<keyword evidence="3" id="KW-1185">Reference proteome</keyword>
<evidence type="ECO:0000259" key="1">
    <source>
        <dbReference type="Pfam" id="PF00144"/>
    </source>
</evidence>
<dbReference type="OrthoDB" id="3422781at2"/>
<dbReference type="AlphaFoldDB" id="A0A4Y3QU26"/>
<gene>
    <name evidence="2" type="ORF">SCA03_10100</name>
</gene>
<dbReference type="Pfam" id="PF00144">
    <property type="entry name" value="Beta-lactamase"/>
    <property type="match status" value="1"/>
</dbReference>
<comment type="caution">
    <text evidence="2">The sequence shown here is derived from an EMBL/GenBank/DDBJ whole genome shotgun (WGS) entry which is preliminary data.</text>
</comment>
<evidence type="ECO:0000313" key="3">
    <source>
        <dbReference type="Proteomes" id="UP000319210"/>
    </source>
</evidence>
<accession>A0A4Y3QU26</accession>
<dbReference type="InterPro" id="IPR001466">
    <property type="entry name" value="Beta-lactam-related"/>
</dbReference>
<dbReference type="PANTHER" id="PTHR43319">
    <property type="entry name" value="BETA-LACTAMASE-RELATED"/>
    <property type="match status" value="1"/>
</dbReference>
<protein>
    <submittedName>
        <fullName evidence="2">EstA family serine hydrolase</fullName>
    </submittedName>
</protein>
<organism evidence="2 3">
    <name type="scientific">Streptomyces cacaoi</name>
    <dbReference type="NCBI Taxonomy" id="1898"/>
    <lineage>
        <taxon>Bacteria</taxon>
        <taxon>Bacillati</taxon>
        <taxon>Actinomycetota</taxon>
        <taxon>Actinomycetes</taxon>
        <taxon>Kitasatosporales</taxon>
        <taxon>Streptomycetaceae</taxon>
        <taxon>Streptomyces</taxon>
    </lineage>
</organism>
<feature type="domain" description="Beta-lactamase-related" evidence="1">
    <location>
        <begin position="18"/>
        <end position="366"/>
    </location>
</feature>
<keyword evidence="2" id="KW-0378">Hydrolase</keyword>
<dbReference type="InterPro" id="IPR052907">
    <property type="entry name" value="Beta-lactamase/esterase"/>
</dbReference>
<sequence>MTETDGVCSDRFRAVGAAFRDHLASGEELGASLAVDVDGVLEVDLWGGFADRARTRPWTRDTLVNMWSSTKTVTSLAALMLVDRGALDVHAPVADYWPEFAAGGKQDIEVRHVLAHTSGLSGWEQPFGIEDLYDWSTASSRLAAQTPWWKPGTASGYHLQTQGQLIGELVRRVTGGSLRQFVDEEMARPLGVDLHIGAREADWPRTAELAPPPSGLDLTALDPDGPAYKALLGSPGTVEAAGTPAWRRAELGAVNGHSNARSMARALSVISRGGEMDGRRLLSPATVDLVFREQARGTDLSLGIPLRWGIGYALPHPGTLPYIPEDRVCFWGGWGGSLVVMDVSRRLTIAYMMNRMAPGVLGSDRAETYVRAVYEALTP</sequence>
<dbReference type="PANTHER" id="PTHR43319:SF3">
    <property type="entry name" value="BETA-LACTAMASE-RELATED DOMAIN-CONTAINING PROTEIN"/>
    <property type="match status" value="1"/>
</dbReference>
<dbReference type="EMBL" id="BJMM01000003">
    <property type="protein sequence ID" value="GEB48459.1"/>
    <property type="molecule type" value="Genomic_DNA"/>
</dbReference>
<dbReference type="GO" id="GO:0016787">
    <property type="term" value="F:hydrolase activity"/>
    <property type="evidence" value="ECO:0007669"/>
    <property type="project" value="UniProtKB-KW"/>
</dbReference>
<dbReference type="InterPro" id="IPR012338">
    <property type="entry name" value="Beta-lactam/transpept-like"/>
</dbReference>
<proteinExistence type="predicted"/>
<dbReference type="Gene3D" id="3.40.710.10">
    <property type="entry name" value="DD-peptidase/beta-lactamase superfamily"/>
    <property type="match status" value="1"/>
</dbReference>
<dbReference type="Proteomes" id="UP000319210">
    <property type="component" value="Unassembled WGS sequence"/>
</dbReference>
<evidence type="ECO:0000313" key="2">
    <source>
        <dbReference type="EMBL" id="GEB48459.1"/>
    </source>
</evidence>
<reference evidence="2 3" key="1">
    <citation type="submission" date="2019-06" db="EMBL/GenBank/DDBJ databases">
        <title>Whole genome shotgun sequence of Streptomyces cacaoi subsp. cacaoi NBRC 12748.</title>
        <authorList>
            <person name="Hosoyama A."/>
            <person name="Uohara A."/>
            <person name="Ohji S."/>
            <person name="Ichikawa N."/>
        </authorList>
    </citation>
    <scope>NUCLEOTIDE SEQUENCE [LARGE SCALE GENOMIC DNA]</scope>
    <source>
        <strain evidence="2 3">NBRC 12748</strain>
    </source>
</reference>
<dbReference type="RefSeq" id="WP_086815774.1">
    <property type="nucleotide sequence ID" value="NZ_BJMM01000003.1"/>
</dbReference>
<name>A0A4Y3QU26_STRCI</name>
<dbReference type="SUPFAM" id="SSF56601">
    <property type="entry name" value="beta-lactamase/transpeptidase-like"/>
    <property type="match status" value="1"/>
</dbReference>